<evidence type="ECO:0000256" key="4">
    <source>
        <dbReference type="SAM" id="MobiDB-lite"/>
    </source>
</evidence>
<evidence type="ECO:0000256" key="2">
    <source>
        <dbReference type="ARBA" id="ARBA00023239"/>
    </source>
</evidence>
<comment type="catalytic activity">
    <reaction evidence="3">
        <text>Ni(II)-pyridinium-3,5-bisthiocarboxylate mononucleotide = pyridinium-3,5-bisthiocarboxylate mononucleotide + Ni(2+)</text>
        <dbReference type="Rhea" id="RHEA:54784"/>
        <dbReference type="ChEBI" id="CHEBI:49786"/>
        <dbReference type="ChEBI" id="CHEBI:137372"/>
        <dbReference type="ChEBI" id="CHEBI:137373"/>
        <dbReference type="EC" id="4.99.1.12"/>
    </reaction>
</comment>
<keyword evidence="2 3" id="KW-0456">Lyase</keyword>
<evidence type="ECO:0000313" key="5">
    <source>
        <dbReference type="EMBL" id="MFL0165139.1"/>
    </source>
</evidence>
<reference evidence="5 6" key="1">
    <citation type="submission" date="2024-11" db="EMBL/GenBank/DDBJ databases">
        <authorList>
            <person name="Heng Y.C."/>
            <person name="Lim A.C.H."/>
            <person name="Lee J.K.Y."/>
            <person name="Kittelmann S."/>
        </authorList>
    </citation>
    <scope>NUCLEOTIDE SEQUENCE [LARGE SCALE GENOMIC DNA]</scope>
    <source>
        <strain evidence="5 6">WILCCON 0112</strain>
    </source>
</reference>
<name>A0ABW8S2R5_9CLOT</name>
<sequence length="468" mass="53346">MRILYYDCFCGISGDMNLAAMLNLGVPKEYLFKEISKLNLNSEYDIQINSSEKLGITGTRVDVILKDELNNADNIGYKDFEHCSNDIIKDHSHSHVHDEEHNHHDHSHGEDASHNHEHNHPHSHEHDCSHNHEPAHVHNHSGNHEHHHRNLKDIENIINSSDLSEKVKNLSLNMFMRVAEAEAKVHGKTLYEVHFHEVGAIDSIVDIVGAAICLDYLKVDKIMASHVQVGGGFVKCAHGLMPVPAPATVEILKGIPINVGVVQFETTTPTGAAILAENVQEFTSKMDFSIKKIGYGIGHRDLDIPNVLRVYLGEDSRLEKIEEQYILETNIDDMNPEFYGYIEEKLFDAGALDVFKTPIFMKKGRPGIKLSILISEKIEKDILDIVFEETTSIGVRKYKVEKIMLNREFSKVETQYGEVTIKKSYYKGNLVKYKPEYEECKKIAKENNITMEKVYREVYKQTSNIYNE</sequence>
<keyword evidence="6" id="KW-1185">Reference proteome</keyword>
<dbReference type="EMBL" id="JBJIAB010000008">
    <property type="protein sequence ID" value="MFL0165139.1"/>
    <property type="molecule type" value="Genomic_DNA"/>
</dbReference>
<accession>A0ABW8S2R5</accession>
<evidence type="ECO:0000256" key="1">
    <source>
        <dbReference type="ARBA" id="ARBA00022596"/>
    </source>
</evidence>
<evidence type="ECO:0000313" key="6">
    <source>
        <dbReference type="Proteomes" id="UP001623600"/>
    </source>
</evidence>
<dbReference type="Pfam" id="PF01969">
    <property type="entry name" value="Ni_insertion"/>
    <property type="match status" value="1"/>
</dbReference>
<proteinExistence type="inferred from homology"/>
<feature type="compositionally biased region" description="Basic and acidic residues" evidence="4">
    <location>
        <begin position="93"/>
        <end position="136"/>
    </location>
</feature>
<comment type="caution">
    <text evidence="5">The sequence shown here is derived from an EMBL/GenBank/DDBJ whole genome shotgun (WGS) entry which is preliminary data.</text>
</comment>
<dbReference type="Proteomes" id="UP001623600">
    <property type="component" value="Unassembled WGS sequence"/>
</dbReference>
<feature type="region of interest" description="Disordered" evidence="4">
    <location>
        <begin position="93"/>
        <end position="148"/>
    </location>
</feature>
<evidence type="ECO:0000256" key="3">
    <source>
        <dbReference type="HAMAP-Rule" id="MF_01074"/>
    </source>
</evidence>
<dbReference type="InterPro" id="IPR002822">
    <property type="entry name" value="Ni_insertion"/>
</dbReference>
<feature type="compositionally biased region" description="Basic residues" evidence="4">
    <location>
        <begin position="137"/>
        <end position="148"/>
    </location>
</feature>
<dbReference type="GO" id="GO:0016829">
    <property type="term" value="F:lyase activity"/>
    <property type="evidence" value="ECO:0007669"/>
    <property type="project" value="UniProtKB-KW"/>
</dbReference>
<gene>
    <name evidence="3 5" type="primary">larC</name>
    <name evidence="5" type="ORF">ACJDTP_08680</name>
</gene>
<dbReference type="Gene3D" id="3.30.70.1380">
    <property type="entry name" value="Transcriptional regulatory protein pf0864 domain like"/>
    <property type="match status" value="1"/>
</dbReference>
<dbReference type="RefSeq" id="WP_406760943.1">
    <property type="nucleotide sequence ID" value="NZ_JBJIAB010000008.1"/>
</dbReference>
<dbReference type="Gene3D" id="3.10.20.300">
    <property type="entry name" value="mk0293 like domain"/>
    <property type="match status" value="1"/>
</dbReference>
<dbReference type="PANTHER" id="PTHR36566:SF1">
    <property type="entry name" value="PYRIDINIUM-3,5-BISTHIOCARBOXYLIC ACID MONONUCLEOTIDE NICKEL INSERTION PROTEIN"/>
    <property type="match status" value="1"/>
</dbReference>
<dbReference type="PANTHER" id="PTHR36566">
    <property type="entry name" value="NICKEL INSERTION PROTEIN-RELATED"/>
    <property type="match status" value="1"/>
</dbReference>
<protein>
    <recommendedName>
        <fullName evidence="3">Pyridinium-3,5-bisthiocarboxylic acid mononucleotide nickel insertion protein</fullName>
        <shortName evidence="3">P2TMN nickel insertion protein</shortName>
        <ecNumber evidence="3">4.99.1.12</ecNumber>
    </recommendedName>
    <alternativeName>
        <fullName evidence="3">Nickel-pincer cofactor biosynthesis protein LarC</fullName>
    </alternativeName>
</protein>
<dbReference type="NCBIfam" id="TIGR00299">
    <property type="entry name" value="nickel pincer cofactor biosynthesis protein LarC"/>
    <property type="match status" value="1"/>
</dbReference>
<dbReference type="EC" id="4.99.1.12" evidence="3"/>
<comment type="similarity">
    <text evidence="3">Belongs to the LarC family.</text>
</comment>
<organism evidence="5 6">
    <name type="scientific">Candidatus Clostridium helianthi</name>
    <dbReference type="NCBI Taxonomy" id="3381660"/>
    <lineage>
        <taxon>Bacteria</taxon>
        <taxon>Bacillati</taxon>
        <taxon>Bacillota</taxon>
        <taxon>Clostridia</taxon>
        <taxon>Eubacteriales</taxon>
        <taxon>Clostridiaceae</taxon>
        <taxon>Clostridium</taxon>
    </lineage>
</organism>
<comment type="function">
    <text evidence="3">Involved in the biosynthesis of a nickel-pincer cofactor ((SCS)Ni(II) pincer complex). Binds Ni(2+), and functions in nickel delivery to pyridinium-3,5-bisthiocarboxylic acid mononucleotide (P2TMN), to form the mature cofactor. Is thus probably required for the activation of nickel-pincer cofactor-dependent enzymes.</text>
</comment>
<keyword evidence="1 3" id="KW-0533">Nickel</keyword>
<dbReference type="HAMAP" id="MF_01074">
    <property type="entry name" value="LarC"/>
    <property type="match status" value="1"/>
</dbReference>